<sequence>MTRAGTSDLNNADLAPTGASQRTWRWYHFAALWIGMVVSIPAYMLSAGLIDQGMTPLQATGTILLGNMIVLVPMLLIGHAGTRYGIPYAVLVRSAFGTTGARVPAIARALVACGWYGIQTWVGGTTLLALVTVLTGWRDHGPPLPVLDISLPHLLGFAAFWLIQLAFVSKGIEMVRKLETWTAPFKIAICFALLIWAMRNGGGLTALIEAPTPANAPAFSTIFWPGLTAMVGFWATLALNIPDFTRFARSQKDQMLGQSIGLPVPMALLAFIAILATAATRVAFGHAIWDPVELASNMPNLGVLIGLLIISVDTVSCNIAANLVGPAYDFAALSPRRISYRRGALITAVIAALILPWKLIESSGGYIFTWLVGYSALLGPIAGIMITDYWLIRRTKLSVDDLFDSHGLYSYRGGWNPVALAALLIAMVPTMPGFLAVAFPQSFSGMPGILTMLYPYAWFVGAGLAAIVYYAGMKAMPARTSPEGR</sequence>
<feature type="transmembrane region" description="Helical" evidence="6">
    <location>
        <begin position="26"/>
        <end position="45"/>
    </location>
</feature>
<keyword evidence="8" id="KW-1185">Reference proteome</keyword>
<comment type="similarity">
    <text evidence="2">Belongs to the purine-cytosine permease (2.A.39) family.</text>
</comment>
<dbReference type="RefSeq" id="WP_222993986.1">
    <property type="nucleotide sequence ID" value="NZ_JAINVV010000017.1"/>
</dbReference>
<keyword evidence="4 6" id="KW-1133">Transmembrane helix</keyword>
<dbReference type="Gene3D" id="1.10.4160.10">
    <property type="entry name" value="Hydantoin permease"/>
    <property type="match status" value="1"/>
</dbReference>
<feature type="transmembrane region" description="Helical" evidence="6">
    <location>
        <begin position="413"/>
        <end position="439"/>
    </location>
</feature>
<dbReference type="Pfam" id="PF02133">
    <property type="entry name" value="Transp_cyt_pur"/>
    <property type="match status" value="1"/>
</dbReference>
<dbReference type="NCBIfam" id="TIGR00800">
    <property type="entry name" value="ncs1"/>
    <property type="match status" value="1"/>
</dbReference>
<feature type="transmembrane region" description="Helical" evidence="6">
    <location>
        <begin position="451"/>
        <end position="471"/>
    </location>
</feature>
<reference evidence="7 8" key="1">
    <citation type="submission" date="2021-08" db="EMBL/GenBank/DDBJ databases">
        <authorList>
            <person name="Tuo L."/>
        </authorList>
    </citation>
    <scope>NUCLEOTIDE SEQUENCE [LARGE SCALE GENOMIC DNA]</scope>
    <source>
        <strain evidence="7 8">JCM 31229</strain>
    </source>
</reference>
<dbReference type="CDD" id="cd11485">
    <property type="entry name" value="SLC-NCS1sbd_YbbW-like"/>
    <property type="match status" value="1"/>
</dbReference>
<feature type="transmembrane region" description="Helical" evidence="6">
    <location>
        <begin position="180"/>
        <end position="198"/>
    </location>
</feature>
<feature type="transmembrane region" description="Helical" evidence="6">
    <location>
        <begin position="260"/>
        <end position="284"/>
    </location>
</feature>
<evidence type="ECO:0000256" key="3">
    <source>
        <dbReference type="ARBA" id="ARBA00022692"/>
    </source>
</evidence>
<feature type="transmembrane region" description="Helical" evidence="6">
    <location>
        <begin position="366"/>
        <end position="392"/>
    </location>
</feature>
<keyword evidence="5 6" id="KW-0472">Membrane</keyword>
<evidence type="ECO:0000256" key="2">
    <source>
        <dbReference type="ARBA" id="ARBA00008974"/>
    </source>
</evidence>
<dbReference type="InterPro" id="IPR001248">
    <property type="entry name" value="Pur-cyt_permease"/>
</dbReference>
<dbReference type="EMBL" id="JAINVV010000017">
    <property type="protein sequence ID" value="MBY8826384.1"/>
    <property type="molecule type" value="Genomic_DNA"/>
</dbReference>
<feature type="transmembrane region" description="Helical" evidence="6">
    <location>
        <begin position="115"/>
        <end position="137"/>
    </location>
</feature>
<evidence type="ECO:0000256" key="5">
    <source>
        <dbReference type="ARBA" id="ARBA00023136"/>
    </source>
</evidence>
<evidence type="ECO:0000256" key="1">
    <source>
        <dbReference type="ARBA" id="ARBA00004141"/>
    </source>
</evidence>
<dbReference type="InterPro" id="IPR045225">
    <property type="entry name" value="Uracil/uridine/allantoin_perm"/>
</dbReference>
<evidence type="ECO:0000313" key="8">
    <source>
        <dbReference type="Proteomes" id="UP000706039"/>
    </source>
</evidence>
<feature type="transmembrane region" description="Helical" evidence="6">
    <location>
        <begin position="218"/>
        <end position="239"/>
    </location>
</feature>
<accession>A0ABS7PZL9</accession>
<gene>
    <name evidence="7" type="ORF">K7G82_29035</name>
</gene>
<evidence type="ECO:0000256" key="6">
    <source>
        <dbReference type="SAM" id="Phobius"/>
    </source>
</evidence>
<dbReference type="Proteomes" id="UP000706039">
    <property type="component" value="Unassembled WGS sequence"/>
</dbReference>
<protein>
    <submittedName>
        <fullName evidence="7">NCS1 family nucleobase:cation symporter-1</fullName>
    </submittedName>
</protein>
<dbReference type="PANTHER" id="PTHR30618:SF0">
    <property type="entry name" value="PURINE-URACIL PERMEASE NCS1"/>
    <property type="match status" value="1"/>
</dbReference>
<feature type="transmembrane region" description="Helical" evidence="6">
    <location>
        <begin position="304"/>
        <end position="331"/>
    </location>
</feature>
<evidence type="ECO:0000313" key="7">
    <source>
        <dbReference type="EMBL" id="MBY8826384.1"/>
    </source>
</evidence>
<comment type="subcellular location">
    <subcellularLocation>
        <location evidence="1">Membrane</location>
        <topology evidence="1">Multi-pass membrane protein</topology>
    </subcellularLocation>
</comment>
<keyword evidence="3 6" id="KW-0812">Transmembrane</keyword>
<dbReference type="InterPro" id="IPR012681">
    <property type="entry name" value="NCS1"/>
</dbReference>
<dbReference type="PANTHER" id="PTHR30618">
    <property type="entry name" value="NCS1 FAMILY PURINE/PYRIMIDINE TRANSPORTER"/>
    <property type="match status" value="1"/>
</dbReference>
<evidence type="ECO:0000256" key="4">
    <source>
        <dbReference type="ARBA" id="ARBA00022989"/>
    </source>
</evidence>
<organism evidence="7 8">
    <name type="scientific">Sphingomonas colocasiae</name>
    <dbReference type="NCBI Taxonomy" id="1848973"/>
    <lineage>
        <taxon>Bacteria</taxon>
        <taxon>Pseudomonadati</taxon>
        <taxon>Pseudomonadota</taxon>
        <taxon>Alphaproteobacteria</taxon>
        <taxon>Sphingomonadales</taxon>
        <taxon>Sphingomonadaceae</taxon>
        <taxon>Sphingomonas</taxon>
    </lineage>
</organism>
<name>A0ABS7PZL9_9SPHN</name>
<feature type="transmembrane region" description="Helical" evidence="6">
    <location>
        <begin position="57"/>
        <end position="78"/>
    </location>
</feature>
<feature type="transmembrane region" description="Helical" evidence="6">
    <location>
        <begin position="343"/>
        <end position="360"/>
    </location>
</feature>
<proteinExistence type="inferred from homology"/>
<feature type="transmembrane region" description="Helical" evidence="6">
    <location>
        <begin position="149"/>
        <end position="168"/>
    </location>
</feature>
<comment type="caution">
    <text evidence="7">The sequence shown here is derived from an EMBL/GenBank/DDBJ whole genome shotgun (WGS) entry which is preliminary data.</text>
</comment>